<feature type="transmembrane region" description="Helical" evidence="7">
    <location>
        <begin position="126"/>
        <end position="147"/>
    </location>
</feature>
<keyword evidence="4 7" id="KW-0812">Transmembrane</keyword>
<evidence type="ECO:0000256" key="7">
    <source>
        <dbReference type="SAM" id="Phobius"/>
    </source>
</evidence>
<dbReference type="Proteomes" id="UP000601108">
    <property type="component" value="Unassembled WGS sequence"/>
</dbReference>
<name>A0A918JXY7_9FLAO</name>
<dbReference type="InterPro" id="IPR050833">
    <property type="entry name" value="Poly_Biosynth_Transport"/>
</dbReference>
<keyword evidence="3" id="KW-1003">Cell membrane</keyword>
<proteinExistence type="inferred from homology"/>
<comment type="subcellular location">
    <subcellularLocation>
        <location evidence="1">Cell membrane</location>
        <topology evidence="1">Multi-pass membrane protein</topology>
    </subcellularLocation>
</comment>
<dbReference type="PANTHER" id="PTHR30250:SF10">
    <property type="entry name" value="LIPOPOLYSACCHARIDE BIOSYNTHESIS PROTEIN WZXC"/>
    <property type="match status" value="1"/>
</dbReference>
<evidence type="ECO:0000256" key="1">
    <source>
        <dbReference type="ARBA" id="ARBA00004651"/>
    </source>
</evidence>
<feature type="transmembrane region" description="Helical" evidence="7">
    <location>
        <begin position="159"/>
        <end position="176"/>
    </location>
</feature>
<protein>
    <submittedName>
        <fullName evidence="8">Polyhydroxyalkanoate synthase</fullName>
    </submittedName>
</protein>
<comment type="caution">
    <text evidence="8">The sequence shown here is derived from an EMBL/GenBank/DDBJ whole genome shotgun (WGS) entry which is preliminary data.</text>
</comment>
<evidence type="ECO:0000313" key="8">
    <source>
        <dbReference type="EMBL" id="GGX19528.1"/>
    </source>
</evidence>
<evidence type="ECO:0000256" key="3">
    <source>
        <dbReference type="ARBA" id="ARBA00022475"/>
    </source>
</evidence>
<gene>
    <name evidence="8" type="primary">rfbX</name>
    <name evidence="8" type="ORF">GCM10007384_21040</name>
</gene>
<comment type="similarity">
    <text evidence="2">Belongs to the polysaccharide synthase family.</text>
</comment>
<feature type="transmembrane region" description="Helical" evidence="7">
    <location>
        <begin position="48"/>
        <end position="64"/>
    </location>
</feature>
<keyword evidence="6 7" id="KW-0472">Membrane</keyword>
<dbReference type="GO" id="GO:0005886">
    <property type="term" value="C:plasma membrane"/>
    <property type="evidence" value="ECO:0007669"/>
    <property type="project" value="UniProtKB-SubCell"/>
</dbReference>
<evidence type="ECO:0000256" key="5">
    <source>
        <dbReference type="ARBA" id="ARBA00022989"/>
    </source>
</evidence>
<keyword evidence="9" id="KW-1185">Reference proteome</keyword>
<feature type="transmembrane region" description="Helical" evidence="7">
    <location>
        <begin position="182"/>
        <end position="200"/>
    </location>
</feature>
<feature type="transmembrane region" description="Helical" evidence="7">
    <location>
        <begin position="370"/>
        <end position="390"/>
    </location>
</feature>
<accession>A0A918JXY7</accession>
<dbReference type="AlphaFoldDB" id="A0A918JXY7"/>
<feature type="transmembrane region" description="Helical" evidence="7">
    <location>
        <begin position="14"/>
        <end position="36"/>
    </location>
</feature>
<feature type="transmembrane region" description="Helical" evidence="7">
    <location>
        <begin position="345"/>
        <end position="363"/>
    </location>
</feature>
<evidence type="ECO:0000256" key="4">
    <source>
        <dbReference type="ARBA" id="ARBA00022692"/>
    </source>
</evidence>
<evidence type="ECO:0000313" key="9">
    <source>
        <dbReference type="Proteomes" id="UP000601108"/>
    </source>
</evidence>
<dbReference type="EMBL" id="BMWS01000013">
    <property type="protein sequence ID" value="GGX19528.1"/>
    <property type="molecule type" value="Genomic_DNA"/>
</dbReference>
<dbReference type="InterPro" id="IPR002797">
    <property type="entry name" value="Polysacc_synth"/>
</dbReference>
<dbReference type="PANTHER" id="PTHR30250">
    <property type="entry name" value="PST FAMILY PREDICTED COLANIC ACID TRANSPORTER"/>
    <property type="match status" value="1"/>
</dbReference>
<sequence length="428" mass="49649">MKFNLRKIALKSEFLKNVATVMTGTTISLVISLVLTPVLTRNYSPEDFGFLLVYTSILMIFGTFSTGKFERVILLLESEKHINKIVFLSSLTSVIAGILLLAILFFGKTFFINKLSLDITLYHWLYSLPILLIFYSYYTVFMVISNYRREYKQLSITRIIRTLLSITFNIIFIFYFGDARGLVLGEFLGYFSATIYIVYVNRNFLIFERGIIQKSKELALKYKEFPIYNIPSDFINMGSSQMPAFFLTNYFGANVTGFYSLMKRTLDAPIVLFSNSVLEVFRQKAAEHYIKKGNCKELFVKTAGSLSLLSILPFTILFFYAPELFSFVFGDGWTTAGEYARIFSIYYYFKFISSPLSYMFYIAEKQKQDFLLHIYVFCSTLIILVLPEFFSLSDKVILWIYCVNFILIYFTYFIISLKLSLGPNKKEA</sequence>
<dbReference type="Pfam" id="PF01943">
    <property type="entry name" value="Polysacc_synt"/>
    <property type="match status" value="1"/>
</dbReference>
<evidence type="ECO:0000256" key="2">
    <source>
        <dbReference type="ARBA" id="ARBA00007430"/>
    </source>
</evidence>
<organism evidence="8 9">
    <name type="scientific">Aquimarina muelleri</name>
    <dbReference type="NCBI Taxonomy" id="279356"/>
    <lineage>
        <taxon>Bacteria</taxon>
        <taxon>Pseudomonadati</taxon>
        <taxon>Bacteroidota</taxon>
        <taxon>Flavobacteriia</taxon>
        <taxon>Flavobacteriales</taxon>
        <taxon>Flavobacteriaceae</taxon>
        <taxon>Aquimarina</taxon>
    </lineage>
</organism>
<dbReference type="RefSeq" id="WP_027414283.1">
    <property type="nucleotide sequence ID" value="NZ_BMWS01000013.1"/>
</dbReference>
<feature type="transmembrane region" description="Helical" evidence="7">
    <location>
        <begin position="298"/>
        <end position="321"/>
    </location>
</feature>
<keyword evidence="5 7" id="KW-1133">Transmembrane helix</keyword>
<evidence type="ECO:0000256" key="6">
    <source>
        <dbReference type="ARBA" id="ARBA00023136"/>
    </source>
</evidence>
<feature type="transmembrane region" description="Helical" evidence="7">
    <location>
        <begin position="85"/>
        <end position="106"/>
    </location>
</feature>
<feature type="transmembrane region" description="Helical" evidence="7">
    <location>
        <begin position="396"/>
        <end position="415"/>
    </location>
</feature>
<reference evidence="8 9" key="1">
    <citation type="journal article" date="2014" name="Int. J. Syst. Evol. Microbiol.">
        <title>Complete genome sequence of Corynebacterium casei LMG S-19264T (=DSM 44701T), isolated from a smear-ripened cheese.</title>
        <authorList>
            <consortium name="US DOE Joint Genome Institute (JGI-PGF)"/>
            <person name="Walter F."/>
            <person name="Albersmeier A."/>
            <person name="Kalinowski J."/>
            <person name="Ruckert C."/>
        </authorList>
    </citation>
    <scope>NUCLEOTIDE SEQUENCE [LARGE SCALE GENOMIC DNA]</scope>
    <source>
        <strain evidence="8 9">KCTC 12285</strain>
    </source>
</reference>